<evidence type="ECO:0000313" key="4">
    <source>
        <dbReference type="EMBL" id="RFU51800.1"/>
    </source>
</evidence>
<proteinExistence type="predicted"/>
<dbReference type="InterPro" id="IPR032702">
    <property type="entry name" value="CppA_N"/>
</dbReference>
<dbReference type="Gene3D" id="3.10.180.40">
    <property type="entry name" value="C3-degrading proteinase like domains"/>
    <property type="match status" value="1"/>
</dbReference>
<dbReference type="Proteomes" id="UP000246115">
    <property type="component" value="Chromosome"/>
</dbReference>
<dbReference type="RefSeq" id="WP_116877457.1">
    <property type="nucleotide sequence ID" value="NZ_CP031733.1"/>
</dbReference>
<dbReference type="EMBL" id="QVQZ01000002">
    <property type="protein sequence ID" value="RFU53888.1"/>
    <property type="molecule type" value="Genomic_DNA"/>
</dbReference>
<evidence type="ECO:0000313" key="5">
    <source>
        <dbReference type="EMBL" id="RFU53888.1"/>
    </source>
</evidence>
<dbReference type="Gene3D" id="3.10.180.10">
    <property type="entry name" value="2,3-Dihydroxybiphenyl 1,2-Dioxygenase, domain 1"/>
    <property type="match status" value="1"/>
</dbReference>
<reference evidence="6" key="3">
    <citation type="submission" date="2018-08" db="EMBL/GenBank/DDBJ databases">
        <title>Streptococcus chenjunshii sp. nov., isolated from stools sample of the Tibetan antelope in the Qinghai-Tibet plateau, China.</title>
        <authorList>
            <person name="Tian Z."/>
        </authorList>
    </citation>
    <scope>NUCLEOTIDE SEQUENCE [LARGE SCALE GENOMIC DNA]</scope>
    <source>
        <strain evidence="6">Z15</strain>
    </source>
</reference>
<gene>
    <name evidence="3" type="ORF">DDV21_002150</name>
    <name evidence="4" type="ORF">DDV22_01620</name>
    <name evidence="5" type="ORF">DDV23_02120</name>
</gene>
<evidence type="ECO:0000259" key="1">
    <source>
        <dbReference type="Pfam" id="PF14506"/>
    </source>
</evidence>
<reference evidence="5 7" key="2">
    <citation type="submission" date="2018-08" db="EMBL/GenBank/DDBJ databases">
        <title>Draft genome of Streptococcus sp. nov. Z1.</title>
        <authorList>
            <person name="Tian Z."/>
        </authorList>
    </citation>
    <scope>NUCLEOTIDE SEQUENCE [LARGE SCALE GENOMIC DNA]</scope>
    <source>
        <strain evidence="5">Z1</strain>
        <strain evidence="7">Z1(2018)</strain>
    </source>
</reference>
<dbReference type="OrthoDB" id="2232397at2"/>
<dbReference type="AlphaFoldDB" id="A0A372KQG3"/>
<dbReference type="KEGG" id="schj:DDV21_002150"/>
<feature type="domain" description="CppA C-terminal" evidence="2">
    <location>
        <begin position="147"/>
        <end position="249"/>
    </location>
</feature>
<evidence type="ECO:0000313" key="6">
    <source>
        <dbReference type="Proteomes" id="UP000246115"/>
    </source>
</evidence>
<evidence type="ECO:0000313" key="7">
    <source>
        <dbReference type="Proteomes" id="UP000262901"/>
    </source>
</evidence>
<reference evidence="4 8" key="1">
    <citation type="submission" date="2018-08" db="EMBL/GenBank/DDBJ databases">
        <title>Draft genome of Streptococcus sp .nov. Z2.</title>
        <authorList>
            <person name="Tian Z."/>
        </authorList>
    </citation>
    <scope>NUCLEOTIDE SEQUENCE [LARGE SCALE GENOMIC DNA]</scope>
    <source>
        <strain evidence="4 8">Z2</strain>
    </source>
</reference>
<organism evidence="5 7">
    <name type="scientific">Streptococcus chenjunshii</name>
    <dbReference type="NCBI Taxonomy" id="2173853"/>
    <lineage>
        <taxon>Bacteria</taxon>
        <taxon>Bacillati</taxon>
        <taxon>Bacillota</taxon>
        <taxon>Bacilli</taxon>
        <taxon>Lactobacillales</taxon>
        <taxon>Streptococcaceae</taxon>
        <taxon>Streptococcus</taxon>
    </lineage>
</organism>
<name>A0A372KQG3_9STRE</name>
<sequence>MTLSTPMTFKTIALRVDNRDQNIAFYQQTLGLRLLGEENTVAFFSAWNKQDQTLIIEESPAPDTRAVRGRKKLGKIVIKAEKASDIADLLAGGAAANKIYKGKNGYAFEALSPQGDLFLLHAEDSLADLKESAPPAFLDKNPDFQGLTAFHFEQLILNVADPSLSQAFYHDQLLESFPLKIAFTAAKGADLDIDPSKTWDIEYLEIAVRPDYDLAKLKKQLENRGQTVYLDKKEKLLVVSDPSQIEVWFSK</sequence>
<dbReference type="Proteomes" id="UP000262901">
    <property type="component" value="Unassembled WGS sequence"/>
</dbReference>
<evidence type="ECO:0000313" key="3">
    <source>
        <dbReference type="EMBL" id="AXQ77956.1"/>
    </source>
</evidence>
<dbReference type="Pfam" id="PF14506">
    <property type="entry name" value="CppA_N"/>
    <property type="match status" value="1"/>
</dbReference>
<dbReference type="EMBL" id="CP031733">
    <property type="protein sequence ID" value="AXQ77956.1"/>
    <property type="molecule type" value="Genomic_DNA"/>
</dbReference>
<dbReference type="Pfam" id="PF14507">
    <property type="entry name" value="CppA_C"/>
    <property type="match status" value="1"/>
</dbReference>
<dbReference type="EMBL" id="QVQY01000002">
    <property type="protein sequence ID" value="RFU51800.1"/>
    <property type="molecule type" value="Genomic_DNA"/>
</dbReference>
<accession>A0A372KQG3</accession>
<accession>A0A346NAB1</accession>
<keyword evidence="8" id="KW-1185">Reference proteome</keyword>
<dbReference type="InterPro" id="IPR032703">
    <property type="entry name" value="CppA_C"/>
</dbReference>
<evidence type="ECO:0000313" key="8">
    <source>
        <dbReference type="Proteomes" id="UP000264056"/>
    </source>
</evidence>
<dbReference type="InterPro" id="IPR029068">
    <property type="entry name" value="Glyas_Bleomycin-R_OHBP_Dase"/>
</dbReference>
<evidence type="ECO:0000259" key="2">
    <source>
        <dbReference type="Pfam" id="PF14507"/>
    </source>
</evidence>
<protein>
    <submittedName>
        <fullName evidence="5">Peptidase</fullName>
    </submittedName>
</protein>
<dbReference type="Proteomes" id="UP000264056">
    <property type="component" value="Unassembled WGS sequence"/>
</dbReference>
<feature type="domain" description="CppA N-terminal" evidence="1">
    <location>
        <begin position="9"/>
        <end position="131"/>
    </location>
</feature>
<dbReference type="SUPFAM" id="SSF54593">
    <property type="entry name" value="Glyoxalase/Bleomycin resistance protein/Dihydroxybiphenyl dioxygenase"/>
    <property type="match status" value="1"/>
</dbReference>
<reference evidence="3" key="4">
    <citation type="journal article" date="2019" name="Int. J. Syst. Evol. Microbiol.">
        <title>Streptococcus chenjunshii sp. nov. isolated from feces of Tibetan antelopes.</title>
        <authorList>
            <person name="Tian Z."/>
            <person name="Lu S."/>
            <person name="Jin D."/>
            <person name="Yang J."/>
            <person name="Pu J."/>
            <person name="Lai X.H."/>
            <person name="Bai X.N."/>
            <person name="Wu X.M."/>
            <person name="Li J."/>
            <person name="Wang S."/>
            <person name="Xu J."/>
        </authorList>
    </citation>
    <scope>NUCLEOTIDE SEQUENCE</scope>
    <source>
        <strain evidence="3">Z15</strain>
    </source>
</reference>